<sequence>MRNTLLYSPSSPFHRPLC</sequence>
<protein>
    <submittedName>
        <fullName evidence="1">Uncharacterized protein</fullName>
    </submittedName>
</protein>
<name>A0A0A9A3N0_ARUDO</name>
<organism evidence="1">
    <name type="scientific">Arundo donax</name>
    <name type="common">Giant reed</name>
    <name type="synonym">Donax arundinaceus</name>
    <dbReference type="NCBI Taxonomy" id="35708"/>
    <lineage>
        <taxon>Eukaryota</taxon>
        <taxon>Viridiplantae</taxon>
        <taxon>Streptophyta</taxon>
        <taxon>Embryophyta</taxon>
        <taxon>Tracheophyta</taxon>
        <taxon>Spermatophyta</taxon>
        <taxon>Magnoliopsida</taxon>
        <taxon>Liliopsida</taxon>
        <taxon>Poales</taxon>
        <taxon>Poaceae</taxon>
        <taxon>PACMAD clade</taxon>
        <taxon>Arundinoideae</taxon>
        <taxon>Arundineae</taxon>
        <taxon>Arundo</taxon>
    </lineage>
</organism>
<proteinExistence type="predicted"/>
<evidence type="ECO:0000313" key="1">
    <source>
        <dbReference type="EMBL" id="JAD44553.1"/>
    </source>
</evidence>
<reference evidence="1" key="1">
    <citation type="submission" date="2014-09" db="EMBL/GenBank/DDBJ databases">
        <authorList>
            <person name="Magalhaes I.L.F."/>
            <person name="Oliveira U."/>
            <person name="Santos F.R."/>
            <person name="Vidigal T.H.D.A."/>
            <person name="Brescovit A.D."/>
            <person name="Santos A.J."/>
        </authorList>
    </citation>
    <scope>NUCLEOTIDE SEQUENCE</scope>
    <source>
        <tissue evidence="1">Shoot tissue taken approximately 20 cm above the soil surface</tissue>
    </source>
</reference>
<accession>A0A0A9A3N0</accession>
<reference evidence="1" key="2">
    <citation type="journal article" date="2015" name="Data Brief">
        <title>Shoot transcriptome of the giant reed, Arundo donax.</title>
        <authorList>
            <person name="Barrero R.A."/>
            <person name="Guerrero F.D."/>
            <person name="Moolhuijzen P."/>
            <person name="Goolsby J.A."/>
            <person name="Tidwell J."/>
            <person name="Bellgard S.E."/>
            <person name="Bellgard M.I."/>
        </authorList>
    </citation>
    <scope>NUCLEOTIDE SEQUENCE</scope>
    <source>
        <tissue evidence="1">Shoot tissue taken approximately 20 cm above the soil surface</tissue>
    </source>
</reference>
<dbReference type="AlphaFoldDB" id="A0A0A9A3N0"/>
<dbReference type="EMBL" id="GBRH01253342">
    <property type="protein sequence ID" value="JAD44553.1"/>
    <property type="molecule type" value="Transcribed_RNA"/>
</dbReference>